<accession>A0A812B674</accession>
<keyword evidence="2" id="KW-0964">Secreted</keyword>
<feature type="chain" id="PRO_5032292430" evidence="6">
    <location>
        <begin position="27"/>
        <end position="406"/>
    </location>
</feature>
<dbReference type="FunFam" id="3.40.50.410:FF:000004">
    <property type="entry name" value="collagen alpha-6(VI) chain"/>
    <property type="match status" value="1"/>
</dbReference>
<dbReference type="CDD" id="cd01450">
    <property type="entry name" value="vWFA_subfamily_ECM"/>
    <property type="match status" value="1"/>
</dbReference>
<feature type="signal peptide" evidence="6">
    <location>
        <begin position="1"/>
        <end position="26"/>
    </location>
</feature>
<dbReference type="Proteomes" id="UP000597762">
    <property type="component" value="Unassembled WGS sequence"/>
</dbReference>
<feature type="domain" description="VWFA" evidence="7">
    <location>
        <begin position="35"/>
        <end position="207"/>
    </location>
</feature>
<feature type="domain" description="VWFA" evidence="7">
    <location>
        <begin position="225"/>
        <end position="398"/>
    </location>
</feature>
<dbReference type="EMBL" id="CAHIKZ030000358">
    <property type="protein sequence ID" value="CAE1170116.1"/>
    <property type="molecule type" value="Genomic_DNA"/>
</dbReference>
<evidence type="ECO:0000256" key="6">
    <source>
        <dbReference type="SAM" id="SignalP"/>
    </source>
</evidence>
<proteinExistence type="predicted"/>
<dbReference type="SUPFAM" id="SSF53300">
    <property type="entry name" value="vWA-like"/>
    <property type="match status" value="2"/>
</dbReference>
<dbReference type="PANTHER" id="PTHR24020:SF20">
    <property type="entry name" value="PH DOMAIN-CONTAINING PROTEIN"/>
    <property type="match status" value="1"/>
</dbReference>
<dbReference type="OrthoDB" id="5985714at2759"/>
<evidence type="ECO:0000256" key="1">
    <source>
        <dbReference type="ARBA" id="ARBA00004613"/>
    </source>
</evidence>
<organism evidence="8 9">
    <name type="scientific">Acanthosepion pharaonis</name>
    <name type="common">Pharaoh cuttlefish</name>
    <name type="synonym">Sepia pharaonis</name>
    <dbReference type="NCBI Taxonomy" id="158019"/>
    <lineage>
        <taxon>Eukaryota</taxon>
        <taxon>Metazoa</taxon>
        <taxon>Spiralia</taxon>
        <taxon>Lophotrochozoa</taxon>
        <taxon>Mollusca</taxon>
        <taxon>Cephalopoda</taxon>
        <taxon>Coleoidea</taxon>
        <taxon>Decapodiformes</taxon>
        <taxon>Sepiida</taxon>
        <taxon>Sepiina</taxon>
        <taxon>Sepiidae</taxon>
        <taxon>Acanthosepion</taxon>
    </lineage>
</organism>
<dbReference type="PANTHER" id="PTHR24020">
    <property type="entry name" value="COLLAGEN ALPHA"/>
    <property type="match status" value="1"/>
</dbReference>
<sequence length="406" mass="45328">MFAMLRLFVQVFVCFIIFHFNDVANAKLCSEPATDVIFLVDNSGSLKENEFQTELDFAAKMIMQFNLGPQNYQAGFYTFSTDAQSHIQLGKFTENAALASSIKQIPYVGGFTFLGKSLKTVNQGFSLSAGGRNNVRKALIIISDGNTVDVKVTAESVKLLRDNDVQVYAIVFGSKVDMQLSRSLVAKSSDLFKISKISDLDSVLDGVKKTVCIDEIPVCGVRQMDIVFVLDESFSVELDQFTLLRYFVSRFVRNSKIGPKYAQISIVAFADKVRNVFWLNDYKYKDDVSAQIHQLQRIGGVTYTNLALKHVRMESFKKEHGGRSGAQKVVVVLTDGQSLMPEETLKEARGLHNIGANVFAVGVGHDVSLEELKKVASTEDYVFHVTTFDMLAEIEQEFRMKVCKTT</sequence>
<protein>
    <submittedName>
        <fullName evidence="8">COL6A</fullName>
    </submittedName>
</protein>
<dbReference type="InterPro" id="IPR002035">
    <property type="entry name" value="VWF_A"/>
</dbReference>
<dbReference type="AlphaFoldDB" id="A0A812B674"/>
<comment type="subcellular location">
    <subcellularLocation>
        <location evidence="1">Secreted</location>
    </subcellularLocation>
</comment>
<evidence type="ECO:0000259" key="7">
    <source>
        <dbReference type="PROSITE" id="PS50234"/>
    </source>
</evidence>
<evidence type="ECO:0000256" key="2">
    <source>
        <dbReference type="ARBA" id="ARBA00022525"/>
    </source>
</evidence>
<evidence type="ECO:0000256" key="4">
    <source>
        <dbReference type="ARBA" id="ARBA00022737"/>
    </source>
</evidence>
<reference evidence="8" key="1">
    <citation type="submission" date="2021-01" db="EMBL/GenBank/DDBJ databases">
        <authorList>
            <person name="Li R."/>
            <person name="Bekaert M."/>
        </authorList>
    </citation>
    <scope>NUCLEOTIDE SEQUENCE</scope>
    <source>
        <strain evidence="8">Farmed</strain>
    </source>
</reference>
<keyword evidence="9" id="KW-1185">Reference proteome</keyword>
<dbReference type="Pfam" id="PF00092">
    <property type="entry name" value="VWA"/>
    <property type="match status" value="2"/>
</dbReference>
<comment type="caution">
    <text evidence="8">The sequence shown here is derived from an EMBL/GenBank/DDBJ whole genome shotgun (WGS) entry which is preliminary data.</text>
</comment>
<keyword evidence="3 6" id="KW-0732">Signal</keyword>
<evidence type="ECO:0000256" key="5">
    <source>
        <dbReference type="ARBA" id="ARBA00023180"/>
    </source>
</evidence>
<name>A0A812B674_ACAPH</name>
<dbReference type="GO" id="GO:0005576">
    <property type="term" value="C:extracellular region"/>
    <property type="evidence" value="ECO:0007669"/>
    <property type="project" value="UniProtKB-SubCell"/>
</dbReference>
<keyword evidence="4" id="KW-0677">Repeat</keyword>
<evidence type="ECO:0000313" key="8">
    <source>
        <dbReference type="EMBL" id="CAE1170116.1"/>
    </source>
</evidence>
<dbReference type="PROSITE" id="PS50234">
    <property type="entry name" value="VWFA"/>
    <property type="match status" value="2"/>
</dbReference>
<keyword evidence="5" id="KW-0325">Glycoprotein</keyword>
<dbReference type="Gene3D" id="3.40.50.410">
    <property type="entry name" value="von Willebrand factor, type A domain"/>
    <property type="match status" value="2"/>
</dbReference>
<dbReference type="InterPro" id="IPR050525">
    <property type="entry name" value="ECM_Assembly_Org"/>
</dbReference>
<evidence type="ECO:0000313" key="9">
    <source>
        <dbReference type="Proteomes" id="UP000597762"/>
    </source>
</evidence>
<evidence type="ECO:0000256" key="3">
    <source>
        <dbReference type="ARBA" id="ARBA00022729"/>
    </source>
</evidence>
<dbReference type="InterPro" id="IPR036465">
    <property type="entry name" value="vWFA_dom_sf"/>
</dbReference>
<dbReference type="SMART" id="SM00327">
    <property type="entry name" value="VWA"/>
    <property type="match status" value="2"/>
</dbReference>
<gene>
    <name evidence="8" type="ORF">SPHA_10941</name>
</gene>
<dbReference type="PRINTS" id="PR00453">
    <property type="entry name" value="VWFADOMAIN"/>
</dbReference>